<accession>A0A8J5JKL8</accession>
<dbReference type="AlphaFoldDB" id="A0A8J5JKL8"/>
<dbReference type="Proteomes" id="UP000747542">
    <property type="component" value="Unassembled WGS sequence"/>
</dbReference>
<organism evidence="2 3">
    <name type="scientific">Homarus americanus</name>
    <name type="common">American lobster</name>
    <dbReference type="NCBI Taxonomy" id="6706"/>
    <lineage>
        <taxon>Eukaryota</taxon>
        <taxon>Metazoa</taxon>
        <taxon>Ecdysozoa</taxon>
        <taxon>Arthropoda</taxon>
        <taxon>Crustacea</taxon>
        <taxon>Multicrustacea</taxon>
        <taxon>Malacostraca</taxon>
        <taxon>Eumalacostraca</taxon>
        <taxon>Eucarida</taxon>
        <taxon>Decapoda</taxon>
        <taxon>Pleocyemata</taxon>
        <taxon>Astacidea</taxon>
        <taxon>Nephropoidea</taxon>
        <taxon>Nephropidae</taxon>
        <taxon>Homarus</taxon>
    </lineage>
</organism>
<dbReference type="EMBL" id="JAHLQT010036235">
    <property type="protein sequence ID" value="KAG7157893.1"/>
    <property type="molecule type" value="Genomic_DNA"/>
</dbReference>
<gene>
    <name evidence="2" type="ORF">Hamer_G024223</name>
</gene>
<comment type="caution">
    <text evidence="2">The sequence shown here is derived from an EMBL/GenBank/DDBJ whole genome shotgun (WGS) entry which is preliminary data.</text>
</comment>
<evidence type="ECO:0000313" key="3">
    <source>
        <dbReference type="Proteomes" id="UP000747542"/>
    </source>
</evidence>
<feature type="compositionally biased region" description="Polar residues" evidence="1">
    <location>
        <begin position="56"/>
        <end position="68"/>
    </location>
</feature>
<feature type="region of interest" description="Disordered" evidence="1">
    <location>
        <begin position="56"/>
        <end position="77"/>
    </location>
</feature>
<protein>
    <submittedName>
        <fullName evidence="2">Uncharacterized protein</fullName>
    </submittedName>
</protein>
<evidence type="ECO:0000256" key="1">
    <source>
        <dbReference type="SAM" id="MobiDB-lite"/>
    </source>
</evidence>
<name>A0A8J5JKL8_HOMAM</name>
<reference evidence="2" key="1">
    <citation type="journal article" date="2021" name="Sci. Adv.">
        <title>The American lobster genome reveals insights on longevity, neural, and immune adaptations.</title>
        <authorList>
            <person name="Polinski J.M."/>
            <person name="Zimin A.V."/>
            <person name="Clark K.F."/>
            <person name="Kohn A.B."/>
            <person name="Sadowski N."/>
            <person name="Timp W."/>
            <person name="Ptitsyn A."/>
            <person name="Khanna P."/>
            <person name="Romanova D.Y."/>
            <person name="Williams P."/>
            <person name="Greenwood S.J."/>
            <person name="Moroz L.L."/>
            <person name="Walt D.R."/>
            <person name="Bodnar A.G."/>
        </authorList>
    </citation>
    <scope>NUCLEOTIDE SEQUENCE</scope>
    <source>
        <strain evidence="2">GMGI-L3</strain>
    </source>
</reference>
<sequence length="77" mass="8450">MTVIIHAHLLNIAKPGCFAKKAKEMFAANNLPDMEFPNDVPSSEIFNLIYKPAETTSQAHATQSQATSDIPPLPTRK</sequence>
<evidence type="ECO:0000313" key="2">
    <source>
        <dbReference type="EMBL" id="KAG7157893.1"/>
    </source>
</evidence>
<proteinExistence type="predicted"/>
<keyword evidence="3" id="KW-1185">Reference proteome</keyword>